<sequence>LNQIEKNKNRQEMLSGGNKLKISENRVKSIMDELKAVKKRIDELEKLQRGALAGEKEELSAISLLLYSNEVQQNLRYYNT</sequence>
<name>X1GCQ3_9ZZZZ</name>
<dbReference type="AlphaFoldDB" id="X1GCQ3"/>
<feature type="non-terminal residue" evidence="2">
    <location>
        <position position="80"/>
    </location>
</feature>
<protein>
    <submittedName>
        <fullName evidence="2">Uncharacterized protein</fullName>
    </submittedName>
</protein>
<dbReference type="EMBL" id="BARU01015749">
    <property type="protein sequence ID" value="GAH54972.1"/>
    <property type="molecule type" value="Genomic_DNA"/>
</dbReference>
<reference evidence="2" key="1">
    <citation type="journal article" date="2014" name="Front. Microbiol.">
        <title>High frequency of phylogenetically diverse reductive dehalogenase-homologous genes in deep subseafloor sedimentary metagenomes.</title>
        <authorList>
            <person name="Kawai M."/>
            <person name="Futagami T."/>
            <person name="Toyoda A."/>
            <person name="Takaki Y."/>
            <person name="Nishi S."/>
            <person name="Hori S."/>
            <person name="Arai W."/>
            <person name="Tsubouchi T."/>
            <person name="Morono Y."/>
            <person name="Uchiyama I."/>
            <person name="Ito T."/>
            <person name="Fujiyama A."/>
            <person name="Inagaki F."/>
            <person name="Takami H."/>
        </authorList>
    </citation>
    <scope>NUCLEOTIDE SEQUENCE</scope>
    <source>
        <strain evidence="2">Expedition CK06-06</strain>
    </source>
</reference>
<comment type="caution">
    <text evidence="2">The sequence shown here is derived from an EMBL/GenBank/DDBJ whole genome shotgun (WGS) entry which is preliminary data.</text>
</comment>
<evidence type="ECO:0000256" key="1">
    <source>
        <dbReference type="SAM" id="Coils"/>
    </source>
</evidence>
<gene>
    <name evidence="2" type="ORF">S03H2_26830</name>
</gene>
<proteinExistence type="predicted"/>
<keyword evidence="1" id="KW-0175">Coiled coil</keyword>
<accession>X1GCQ3</accession>
<feature type="non-terminal residue" evidence="2">
    <location>
        <position position="1"/>
    </location>
</feature>
<feature type="coiled-coil region" evidence="1">
    <location>
        <begin position="20"/>
        <end position="47"/>
    </location>
</feature>
<organism evidence="2">
    <name type="scientific">marine sediment metagenome</name>
    <dbReference type="NCBI Taxonomy" id="412755"/>
    <lineage>
        <taxon>unclassified sequences</taxon>
        <taxon>metagenomes</taxon>
        <taxon>ecological metagenomes</taxon>
    </lineage>
</organism>
<evidence type="ECO:0000313" key="2">
    <source>
        <dbReference type="EMBL" id="GAH54972.1"/>
    </source>
</evidence>